<evidence type="ECO:0000313" key="1">
    <source>
        <dbReference type="EMBL" id="NMF66306.1"/>
    </source>
</evidence>
<dbReference type="Proteomes" id="UP000762253">
    <property type="component" value="Unassembled WGS sequence"/>
</dbReference>
<proteinExistence type="predicted"/>
<gene>
    <name evidence="1" type="ORF">DP115_27635</name>
</gene>
<evidence type="ECO:0000313" key="2">
    <source>
        <dbReference type="Proteomes" id="UP000762253"/>
    </source>
</evidence>
<accession>A0ABX1MES6</accession>
<dbReference type="EMBL" id="QMEC01000148">
    <property type="protein sequence ID" value="NMF66306.1"/>
    <property type="molecule type" value="Genomic_DNA"/>
</dbReference>
<keyword evidence="2" id="KW-1185">Reference proteome</keyword>
<sequence>MRRNTDKSYIDATERLPAIYGGLGHLIRTNTRLGGFLLVKKSQAHLAALKFKIQNAKFKKKTLKF</sequence>
<name>A0ABX1MES6_9CYAN</name>
<protein>
    <submittedName>
        <fullName evidence="1">Uncharacterized protein</fullName>
    </submittedName>
</protein>
<comment type="caution">
    <text evidence="1">The sequence shown here is derived from an EMBL/GenBank/DDBJ whole genome shotgun (WGS) entry which is preliminary data.</text>
</comment>
<organism evidence="1 2">
    <name type="scientific">Brasilonema octagenarum UFV-OR1</name>
    <dbReference type="NCBI Taxonomy" id="417115"/>
    <lineage>
        <taxon>Bacteria</taxon>
        <taxon>Bacillati</taxon>
        <taxon>Cyanobacteriota</taxon>
        <taxon>Cyanophyceae</taxon>
        <taxon>Nostocales</taxon>
        <taxon>Scytonemataceae</taxon>
        <taxon>Brasilonema</taxon>
        <taxon>Octagenarum group</taxon>
    </lineage>
</organism>
<reference evidence="1 2" key="1">
    <citation type="submission" date="2018-06" db="EMBL/GenBank/DDBJ databases">
        <title>Comparative genomics of Brasilonema spp. strains.</title>
        <authorList>
            <person name="Alvarenga D.O."/>
            <person name="Fiore M.F."/>
            <person name="Varani A.M."/>
        </authorList>
    </citation>
    <scope>NUCLEOTIDE SEQUENCE [LARGE SCALE GENOMIC DNA]</scope>
    <source>
        <strain evidence="1 2">UFV-OR1</strain>
    </source>
</reference>